<organism evidence="3 4">
    <name type="scientific">Spirosoma arboris</name>
    <dbReference type="NCBI Taxonomy" id="2682092"/>
    <lineage>
        <taxon>Bacteria</taxon>
        <taxon>Pseudomonadati</taxon>
        <taxon>Bacteroidota</taxon>
        <taxon>Cytophagia</taxon>
        <taxon>Cytophagales</taxon>
        <taxon>Cytophagaceae</taxon>
        <taxon>Spirosoma</taxon>
    </lineage>
</organism>
<dbReference type="AlphaFoldDB" id="A0A7K1SAG3"/>
<sequence length="264" mass="29005">MLTIRVDLTMSYRYSILFIASLIVVVWLSACQKNESVTPTPVGTVYLHLHTNLDSSEVDDYGTIYQDGNGHRIYLTLAQLYVSGVKAIKADGSTVSLDSAIILKTKEFEQFRVQQLPAGEYSSVSFLVGLNATTNQANPASYPATSALSAQQPSMWFGSTNQGYMFVNVQGGVDTTKAQNAPLAQFQPFCYQLGTADELKTITMPTEKFTISPGQGQEVHITIDYAKLLQGLNLKTENKATPFSNLTVANKVTNNIPAMFRYEE</sequence>
<evidence type="ECO:0000313" key="3">
    <source>
        <dbReference type="EMBL" id="MVM30814.1"/>
    </source>
</evidence>
<gene>
    <name evidence="3" type="ORF">GO755_12300</name>
</gene>
<dbReference type="Pfam" id="PF20243">
    <property type="entry name" value="MbnP"/>
    <property type="match status" value="1"/>
</dbReference>
<evidence type="ECO:0000259" key="2">
    <source>
        <dbReference type="Pfam" id="PF20243"/>
    </source>
</evidence>
<dbReference type="RefSeq" id="WP_157585113.1">
    <property type="nucleotide sequence ID" value="NZ_WPIN01000004.1"/>
</dbReference>
<keyword evidence="1" id="KW-0812">Transmembrane</keyword>
<feature type="domain" description="Copper-binding protein MbnP-like" evidence="2">
    <location>
        <begin position="43"/>
        <end position="238"/>
    </location>
</feature>
<reference evidence="3 4" key="1">
    <citation type="submission" date="2019-12" db="EMBL/GenBank/DDBJ databases">
        <title>Spirosoma sp. HMF4905 genome sequencing and assembly.</title>
        <authorList>
            <person name="Kang H."/>
            <person name="Cha I."/>
            <person name="Kim H."/>
            <person name="Joh K."/>
        </authorList>
    </citation>
    <scope>NUCLEOTIDE SEQUENCE [LARGE SCALE GENOMIC DNA]</scope>
    <source>
        <strain evidence="3 4">HMF4905</strain>
    </source>
</reference>
<keyword evidence="1" id="KW-0472">Membrane</keyword>
<keyword evidence="4" id="KW-1185">Reference proteome</keyword>
<evidence type="ECO:0000313" key="4">
    <source>
        <dbReference type="Proteomes" id="UP000436006"/>
    </source>
</evidence>
<name>A0A7K1SAG3_9BACT</name>
<dbReference type="Proteomes" id="UP000436006">
    <property type="component" value="Unassembled WGS sequence"/>
</dbReference>
<accession>A0A7K1SAG3</accession>
<protein>
    <recommendedName>
        <fullName evidence="2">Copper-binding protein MbnP-like domain-containing protein</fullName>
    </recommendedName>
</protein>
<dbReference type="PROSITE" id="PS51257">
    <property type="entry name" value="PROKAR_LIPOPROTEIN"/>
    <property type="match status" value="1"/>
</dbReference>
<evidence type="ECO:0000256" key="1">
    <source>
        <dbReference type="SAM" id="Phobius"/>
    </source>
</evidence>
<proteinExistence type="predicted"/>
<dbReference type="EMBL" id="WPIN01000004">
    <property type="protein sequence ID" value="MVM30814.1"/>
    <property type="molecule type" value="Genomic_DNA"/>
</dbReference>
<dbReference type="InterPro" id="IPR046863">
    <property type="entry name" value="MbnP-like_dom"/>
</dbReference>
<feature type="transmembrane region" description="Helical" evidence="1">
    <location>
        <begin position="12"/>
        <end position="30"/>
    </location>
</feature>
<keyword evidence="1" id="KW-1133">Transmembrane helix</keyword>
<comment type="caution">
    <text evidence="3">The sequence shown here is derived from an EMBL/GenBank/DDBJ whole genome shotgun (WGS) entry which is preliminary data.</text>
</comment>